<feature type="transmembrane region" description="Helical" evidence="1">
    <location>
        <begin position="86"/>
        <end position="103"/>
    </location>
</feature>
<sequence length="104" mass="12539">MKIQCKFCRQRMEPTVCWEKRLVTTDQAVYYCSLCNKQLFVLGGFLDKPFWQRPIYLWFGNSLTIDLIDYWEKAKNLLSEMHLGKLIYFILSIILTVIAYFFFM</sequence>
<proteinExistence type="predicted"/>
<dbReference type="RefSeq" id="WP_235810456.1">
    <property type="nucleotide sequence ID" value="NZ_CAAAIY010000003.1"/>
</dbReference>
<dbReference type="STRING" id="447.Lboz_0365"/>
<gene>
    <name evidence="2" type="ORF">Lboz_0365</name>
</gene>
<dbReference type="PATRIC" id="fig|447.4.peg.394"/>
<protein>
    <submittedName>
        <fullName evidence="2">Uncharacterized protein</fullName>
    </submittedName>
</protein>
<evidence type="ECO:0000256" key="1">
    <source>
        <dbReference type="SAM" id="Phobius"/>
    </source>
</evidence>
<dbReference type="AlphaFoldDB" id="A0A0W0S2P3"/>
<evidence type="ECO:0000313" key="2">
    <source>
        <dbReference type="EMBL" id="KTC77412.1"/>
    </source>
</evidence>
<comment type="caution">
    <text evidence="2">The sequence shown here is derived from an EMBL/GenBank/DDBJ whole genome shotgun (WGS) entry which is preliminary data.</text>
</comment>
<accession>A0A0W0S2P3</accession>
<organism evidence="2 3">
    <name type="scientific">Legionella bozemanae</name>
    <name type="common">Fluoribacter bozemanae</name>
    <dbReference type="NCBI Taxonomy" id="447"/>
    <lineage>
        <taxon>Bacteria</taxon>
        <taxon>Pseudomonadati</taxon>
        <taxon>Pseudomonadota</taxon>
        <taxon>Gammaproteobacteria</taxon>
        <taxon>Legionellales</taxon>
        <taxon>Legionellaceae</taxon>
        <taxon>Legionella</taxon>
    </lineage>
</organism>
<dbReference type="Proteomes" id="UP000054695">
    <property type="component" value="Unassembled WGS sequence"/>
</dbReference>
<keyword evidence="1" id="KW-1133">Transmembrane helix</keyword>
<keyword evidence="3" id="KW-1185">Reference proteome</keyword>
<keyword evidence="1" id="KW-0472">Membrane</keyword>
<name>A0A0W0S2P3_LEGBO</name>
<dbReference type="EMBL" id="LNXU01000002">
    <property type="protein sequence ID" value="KTC77412.1"/>
    <property type="molecule type" value="Genomic_DNA"/>
</dbReference>
<evidence type="ECO:0000313" key="3">
    <source>
        <dbReference type="Proteomes" id="UP000054695"/>
    </source>
</evidence>
<keyword evidence="1" id="KW-0812">Transmembrane</keyword>
<reference evidence="2 3" key="1">
    <citation type="submission" date="2015-11" db="EMBL/GenBank/DDBJ databases">
        <title>Genomic analysis of 38 Legionella species identifies large and diverse effector repertoires.</title>
        <authorList>
            <person name="Burstein D."/>
            <person name="Amaro F."/>
            <person name="Zusman T."/>
            <person name="Lifshitz Z."/>
            <person name="Cohen O."/>
            <person name="Gilbert J.A."/>
            <person name="Pupko T."/>
            <person name="Shuman H.A."/>
            <person name="Segal G."/>
        </authorList>
    </citation>
    <scope>NUCLEOTIDE SEQUENCE [LARGE SCALE GENOMIC DNA]</scope>
    <source>
        <strain evidence="2 3">WIGA</strain>
    </source>
</reference>